<dbReference type="CDD" id="cd00033">
    <property type="entry name" value="CCP"/>
    <property type="match status" value="1"/>
</dbReference>
<dbReference type="PANTHER" id="PTHR45656:SF6">
    <property type="entry name" value="CUB AND SUSHI DOMAIN-CONTAINING PROTEIN 2"/>
    <property type="match status" value="1"/>
</dbReference>
<feature type="signal peptide" evidence="5">
    <location>
        <begin position="1"/>
        <end position="24"/>
    </location>
</feature>
<keyword evidence="1" id="KW-0768">Sushi</keyword>
<organism evidence="7 8">
    <name type="scientific">Hucho hucho</name>
    <name type="common">huchen</name>
    <dbReference type="NCBI Taxonomy" id="62062"/>
    <lineage>
        <taxon>Eukaryota</taxon>
        <taxon>Metazoa</taxon>
        <taxon>Chordata</taxon>
        <taxon>Craniata</taxon>
        <taxon>Vertebrata</taxon>
        <taxon>Euteleostomi</taxon>
        <taxon>Actinopterygii</taxon>
        <taxon>Neopterygii</taxon>
        <taxon>Teleostei</taxon>
        <taxon>Protacanthopterygii</taxon>
        <taxon>Salmoniformes</taxon>
        <taxon>Salmonidae</taxon>
        <taxon>Salmoninae</taxon>
        <taxon>Hucho</taxon>
    </lineage>
</organism>
<reference evidence="8" key="1">
    <citation type="submission" date="2018-06" db="EMBL/GenBank/DDBJ databases">
        <title>Genome assembly of Danube salmon.</title>
        <authorList>
            <person name="Macqueen D.J."/>
            <person name="Gundappa M.K."/>
        </authorList>
    </citation>
    <scope>NUCLEOTIDE SEQUENCE [LARGE SCALE GENOMIC DNA]</scope>
</reference>
<evidence type="ECO:0000313" key="8">
    <source>
        <dbReference type="Proteomes" id="UP000314982"/>
    </source>
</evidence>
<dbReference type="InterPro" id="IPR035976">
    <property type="entry name" value="Sushi/SCR/CCP_sf"/>
</dbReference>
<accession>A0A4W5QK76</accession>
<evidence type="ECO:0000256" key="4">
    <source>
        <dbReference type="PROSITE-ProRule" id="PRU00059"/>
    </source>
</evidence>
<evidence type="ECO:0000313" key="7">
    <source>
        <dbReference type="Ensembl" id="ENSHHUP00000077971.1"/>
    </source>
</evidence>
<proteinExistence type="predicted"/>
<dbReference type="PANTHER" id="PTHR45656">
    <property type="entry name" value="PROTEIN CBR-CLEC-78"/>
    <property type="match status" value="1"/>
</dbReference>
<keyword evidence="3" id="KW-1015">Disulfide bond</keyword>
<dbReference type="InterPro" id="IPR000859">
    <property type="entry name" value="CUB_dom"/>
</dbReference>
<dbReference type="PROSITE" id="PS01180">
    <property type="entry name" value="CUB"/>
    <property type="match status" value="1"/>
</dbReference>
<comment type="caution">
    <text evidence="4">Lacks conserved residue(s) required for the propagation of feature annotation.</text>
</comment>
<evidence type="ECO:0000256" key="1">
    <source>
        <dbReference type="ARBA" id="ARBA00022659"/>
    </source>
</evidence>
<dbReference type="STRING" id="62062.ENSHHUP00000077971"/>
<keyword evidence="5" id="KW-0732">Signal</keyword>
<reference evidence="7" key="3">
    <citation type="submission" date="2025-09" db="UniProtKB">
        <authorList>
            <consortium name="Ensembl"/>
        </authorList>
    </citation>
    <scope>IDENTIFICATION</scope>
</reference>
<evidence type="ECO:0000256" key="3">
    <source>
        <dbReference type="ARBA" id="ARBA00023157"/>
    </source>
</evidence>
<name>A0A4W5QK76_9TELE</name>
<evidence type="ECO:0000256" key="2">
    <source>
        <dbReference type="ARBA" id="ARBA00022737"/>
    </source>
</evidence>
<dbReference type="SUPFAM" id="SSF49854">
    <property type="entry name" value="Spermadhesin, CUB domain"/>
    <property type="match status" value="1"/>
</dbReference>
<dbReference type="InterPro" id="IPR000436">
    <property type="entry name" value="Sushi_SCR_CCP_dom"/>
</dbReference>
<reference evidence="7" key="2">
    <citation type="submission" date="2025-08" db="UniProtKB">
        <authorList>
            <consortium name="Ensembl"/>
        </authorList>
    </citation>
    <scope>IDENTIFICATION</scope>
</reference>
<dbReference type="InterPro" id="IPR051277">
    <property type="entry name" value="SEZ6_CSMD_C4BPB_Regulators"/>
</dbReference>
<feature type="chain" id="PRO_5021425393" description="CUB domain-containing protein" evidence="5">
    <location>
        <begin position="25"/>
        <end position="243"/>
    </location>
</feature>
<dbReference type="SMART" id="SM00042">
    <property type="entry name" value="CUB"/>
    <property type="match status" value="1"/>
</dbReference>
<evidence type="ECO:0000256" key="5">
    <source>
        <dbReference type="SAM" id="SignalP"/>
    </source>
</evidence>
<dbReference type="Gene3D" id="2.60.120.290">
    <property type="entry name" value="Spermadhesin, CUB domain"/>
    <property type="match status" value="1"/>
</dbReference>
<keyword evidence="2" id="KW-0677">Repeat</keyword>
<dbReference type="InterPro" id="IPR035914">
    <property type="entry name" value="Sperma_CUB_dom_sf"/>
</dbReference>
<protein>
    <recommendedName>
        <fullName evidence="6">CUB domain-containing protein</fullName>
    </recommendedName>
</protein>
<keyword evidence="8" id="KW-1185">Reference proteome</keyword>
<dbReference type="SUPFAM" id="SSF57535">
    <property type="entry name" value="Complement control module/SCR domain"/>
    <property type="match status" value="1"/>
</dbReference>
<dbReference type="AlphaFoldDB" id="A0A4W5QK76"/>
<dbReference type="Ensembl" id="ENSHHUT00000080494.1">
    <property type="protein sequence ID" value="ENSHHUP00000077971.1"/>
    <property type="gene ID" value="ENSHHUG00000045518.1"/>
</dbReference>
<dbReference type="Proteomes" id="UP000314982">
    <property type="component" value="Unassembled WGS sequence"/>
</dbReference>
<feature type="domain" description="CUB" evidence="6">
    <location>
        <begin position="143"/>
        <end position="200"/>
    </location>
</feature>
<dbReference type="Pfam" id="PF00431">
    <property type="entry name" value="CUB"/>
    <property type="match status" value="1"/>
</dbReference>
<dbReference type="CDD" id="cd00041">
    <property type="entry name" value="CUB"/>
    <property type="match status" value="1"/>
</dbReference>
<dbReference type="GeneTree" id="ENSGT00940000161110"/>
<dbReference type="Gene3D" id="2.10.70.10">
    <property type="entry name" value="Complement Module, domain 1"/>
    <property type="match status" value="1"/>
</dbReference>
<sequence>IQWVETYLWFNLCVLLSCPLFSSPFHSSHPLYSPLLSSPLLYSPLISSILLSSHPLYSTLVSSPLFSSLLIPSPLLSSHPLYSPLLSSHPLSSPLIPSPLLYPLSPLLSSPLLSSLTSPLLKSTLSLSSPQIQVISFVTEQNWDSLEVFDGGDNSDTMLGSFSGTTVPALLNSTSNQLYLHFFSDISVSAAGFRLEYKTVSLTSCPEPLVPMNGIKVGERLHMNHVVSFQCEPGYTLQVRVYL</sequence>
<evidence type="ECO:0000259" key="6">
    <source>
        <dbReference type="PROSITE" id="PS01180"/>
    </source>
</evidence>